<dbReference type="AlphaFoldDB" id="A0A1F7HJ36"/>
<proteinExistence type="predicted"/>
<gene>
    <name evidence="1" type="ORF">A3D08_01500</name>
</gene>
<name>A0A1F7HJ36_9BACT</name>
<dbReference type="Proteomes" id="UP000178098">
    <property type="component" value="Unassembled WGS sequence"/>
</dbReference>
<sequence>MRTEYLNAYDPDLFRNLRGLYCALRRADTEEAMRAYRLLIRQYGRCAAYDITTCIIDALLSEGFNLTDPEFEDVWDVPPLADLILYMNNLPV</sequence>
<evidence type="ECO:0000313" key="2">
    <source>
        <dbReference type="Proteomes" id="UP000178098"/>
    </source>
</evidence>
<protein>
    <submittedName>
        <fullName evidence="1">Uncharacterized protein</fullName>
    </submittedName>
</protein>
<evidence type="ECO:0000313" key="1">
    <source>
        <dbReference type="EMBL" id="OGK31221.1"/>
    </source>
</evidence>
<reference evidence="1 2" key="1">
    <citation type="journal article" date="2016" name="Nat. Commun.">
        <title>Thousands of microbial genomes shed light on interconnected biogeochemical processes in an aquifer system.</title>
        <authorList>
            <person name="Anantharaman K."/>
            <person name="Brown C.T."/>
            <person name="Hug L.A."/>
            <person name="Sharon I."/>
            <person name="Castelle C.J."/>
            <person name="Probst A.J."/>
            <person name="Thomas B.C."/>
            <person name="Singh A."/>
            <person name="Wilkins M.J."/>
            <person name="Karaoz U."/>
            <person name="Brodie E.L."/>
            <person name="Williams K.H."/>
            <person name="Hubbard S.S."/>
            <person name="Banfield J.F."/>
        </authorList>
    </citation>
    <scope>NUCLEOTIDE SEQUENCE [LARGE SCALE GENOMIC DNA]</scope>
</reference>
<comment type="caution">
    <text evidence="1">The sequence shown here is derived from an EMBL/GenBank/DDBJ whole genome shotgun (WGS) entry which is preliminary data.</text>
</comment>
<dbReference type="EMBL" id="MFZT01000027">
    <property type="protein sequence ID" value="OGK31221.1"/>
    <property type="molecule type" value="Genomic_DNA"/>
</dbReference>
<organism evidence="1 2">
    <name type="scientific">Candidatus Roizmanbacteria bacterium RIFCSPHIGHO2_02_FULL_43_11</name>
    <dbReference type="NCBI Taxonomy" id="1802043"/>
    <lineage>
        <taxon>Bacteria</taxon>
        <taxon>Candidatus Roizmaniibacteriota</taxon>
    </lineage>
</organism>
<accession>A0A1F7HJ36</accession>